<evidence type="ECO:0000313" key="11">
    <source>
        <dbReference type="EMBL" id="ESN98858.1"/>
    </source>
</evidence>
<keyword evidence="4" id="KW-0677">Repeat</keyword>
<dbReference type="EnsemblMetazoa" id="HelroT188931">
    <property type="protein sequence ID" value="HelroP188931"/>
    <property type="gene ID" value="HelroG188931"/>
</dbReference>
<dbReference type="PANTHER" id="PTHR19879">
    <property type="entry name" value="TRANSCRIPTION INITIATION FACTOR TFIID"/>
    <property type="match status" value="1"/>
</dbReference>
<dbReference type="InterPro" id="IPR019775">
    <property type="entry name" value="WD40_repeat_CS"/>
</dbReference>
<dbReference type="Gene3D" id="2.130.10.10">
    <property type="entry name" value="YVTN repeat-like/Quinoprotein amine dehydrogenase"/>
    <property type="match status" value="4"/>
</dbReference>
<dbReference type="PRINTS" id="PR00320">
    <property type="entry name" value="GPROTEINBRPT"/>
</dbReference>
<evidence type="ECO:0000256" key="10">
    <source>
        <dbReference type="SAM" id="MobiDB-lite"/>
    </source>
</evidence>
<dbReference type="PANTHER" id="PTHR19879:SF1">
    <property type="entry name" value="CANNONBALL-RELATED"/>
    <property type="match status" value="1"/>
</dbReference>
<feature type="repeat" description="WD" evidence="9">
    <location>
        <begin position="381"/>
        <end position="422"/>
    </location>
</feature>
<dbReference type="InterPro" id="IPR001680">
    <property type="entry name" value="WD40_rpt"/>
</dbReference>
<keyword evidence="13" id="KW-1185">Reference proteome</keyword>
<dbReference type="Proteomes" id="UP000015101">
    <property type="component" value="Unassembled WGS sequence"/>
</dbReference>
<dbReference type="InParanoid" id="T1FQH8"/>
<dbReference type="InterPro" id="IPR015943">
    <property type="entry name" value="WD40/YVTN_repeat-like_dom_sf"/>
</dbReference>
<evidence type="ECO:0000256" key="2">
    <source>
        <dbReference type="ARBA" id="ARBA00009435"/>
    </source>
</evidence>
<comment type="subcellular location">
    <subcellularLocation>
        <location evidence="1">Nucleus</location>
    </subcellularLocation>
</comment>
<dbReference type="STRING" id="6412.T1FQH8"/>
<evidence type="ECO:0000256" key="1">
    <source>
        <dbReference type="ARBA" id="ARBA00004123"/>
    </source>
</evidence>
<dbReference type="GO" id="GO:0005669">
    <property type="term" value="C:transcription factor TFIID complex"/>
    <property type="evidence" value="ECO:0000318"/>
    <property type="project" value="GO_Central"/>
</dbReference>
<dbReference type="SUPFAM" id="SSF50978">
    <property type="entry name" value="WD40 repeat-like"/>
    <property type="match status" value="1"/>
</dbReference>
<dbReference type="PROSITE" id="PS50294">
    <property type="entry name" value="WD_REPEATS_REGION"/>
    <property type="match status" value="5"/>
</dbReference>
<feature type="repeat" description="WD" evidence="9">
    <location>
        <begin position="339"/>
        <end position="380"/>
    </location>
</feature>
<dbReference type="InterPro" id="IPR020472">
    <property type="entry name" value="WD40_PAC1"/>
</dbReference>
<feature type="region of interest" description="Disordered" evidence="10">
    <location>
        <begin position="121"/>
        <end position="148"/>
    </location>
</feature>
<keyword evidence="7" id="KW-0539">Nucleus</keyword>
<dbReference type="eggNOG" id="KOG0263">
    <property type="taxonomic scope" value="Eukaryota"/>
</dbReference>
<evidence type="ECO:0000256" key="9">
    <source>
        <dbReference type="PROSITE-ProRule" id="PRU00221"/>
    </source>
</evidence>
<comment type="similarity">
    <text evidence="2">Belongs to the WD repeat TAF5 family.</text>
</comment>
<reference evidence="13" key="1">
    <citation type="submission" date="2012-12" db="EMBL/GenBank/DDBJ databases">
        <authorList>
            <person name="Hellsten U."/>
            <person name="Grimwood J."/>
            <person name="Chapman J.A."/>
            <person name="Shapiro H."/>
            <person name="Aerts A."/>
            <person name="Otillar R.P."/>
            <person name="Terry A.Y."/>
            <person name="Boore J.L."/>
            <person name="Simakov O."/>
            <person name="Marletaz F."/>
            <person name="Cho S.-J."/>
            <person name="Edsinger-Gonzales E."/>
            <person name="Havlak P."/>
            <person name="Kuo D.-H."/>
            <person name="Larsson T."/>
            <person name="Lv J."/>
            <person name="Arendt D."/>
            <person name="Savage R."/>
            <person name="Osoegawa K."/>
            <person name="de Jong P."/>
            <person name="Lindberg D.R."/>
            <person name="Seaver E.C."/>
            <person name="Weisblat D.A."/>
            <person name="Putnam N.H."/>
            <person name="Grigoriev I.V."/>
            <person name="Rokhsar D.S."/>
        </authorList>
    </citation>
    <scope>NUCLEOTIDE SEQUENCE</scope>
</reference>
<dbReference type="EMBL" id="KB097143">
    <property type="protein sequence ID" value="ESN98858.1"/>
    <property type="molecule type" value="Genomic_DNA"/>
</dbReference>
<dbReference type="GO" id="GO:0000124">
    <property type="term" value="C:SAGA complex"/>
    <property type="evidence" value="ECO:0000318"/>
    <property type="project" value="GO_Central"/>
</dbReference>
<keyword evidence="3 9" id="KW-0853">WD repeat</keyword>
<dbReference type="EMBL" id="AMQM01001069">
    <property type="status" value="NOT_ANNOTATED_CDS"/>
    <property type="molecule type" value="Genomic_DNA"/>
</dbReference>
<keyword evidence="5" id="KW-0805">Transcription regulation</keyword>
<dbReference type="CDD" id="cd00200">
    <property type="entry name" value="WD40"/>
    <property type="match status" value="1"/>
</dbReference>
<evidence type="ECO:0000256" key="5">
    <source>
        <dbReference type="ARBA" id="ARBA00023015"/>
    </source>
</evidence>
<dbReference type="InterPro" id="IPR036322">
    <property type="entry name" value="WD40_repeat_dom_sf"/>
</dbReference>
<dbReference type="OrthoDB" id="10266330at2759"/>
<dbReference type="HOGENOM" id="CLU_005884_2_1_1"/>
<dbReference type="Pfam" id="PF00400">
    <property type="entry name" value="WD40"/>
    <property type="match status" value="6"/>
</dbReference>
<feature type="repeat" description="WD" evidence="9">
    <location>
        <begin position="210"/>
        <end position="251"/>
    </location>
</feature>
<proteinExistence type="inferred from homology"/>
<gene>
    <name evidence="12" type="primary">20211075</name>
    <name evidence="11" type="ORF">HELRODRAFT_188931</name>
</gene>
<dbReference type="GeneID" id="20211075"/>
<organism evidence="12 13">
    <name type="scientific">Helobdella robusta</name>
    <name type="common">Californian leech</name>
    <dbReference type="NCBI Taxonomy" id="6412"/>
    <lineage>
        <taxon>Eukaryota</taxon>
        <taxon>Metazoa</taxon>
        <taxon>Spiralia</taxon>
        <taxon>Lophotrochozoa</taxon>
        <taxon>Annelida</taxon>
        <taxon>Clitellata</taxon>
        <taxon>Hirudinea</taxon>
        <taxon>Rhynchobdellida</taxon>
        <taxon>Glossiphoniidae</taxon>
        <taxon>Helobdella</taxon>
    </lineage>
</organism>
<dbReference type="GO" id="GO:0006367">
    <property type="term" value="P:transcription initiation at RNA polymerase II promoter"/>
    <property type="evidence" value="ECO:0000318"/>
    <property type="project" value="GO_Central"/>
</dbReference>
<evidence type="ECO:0000313" key="13">
    <source>
        <dbReference type="Proteomes" id="UP000015101"/>
    </source>
</evidence>
<keyword evidence="6" id="KW-0804">Transcription</keyword>
<dbReference type="CTD" id="20211075"/>
<dbReference type="SMART" id="SM00320">
    <property type="entry name" value="WD40"/>
    <property type="match status" value="6"/>
</dbReference>
<feature type="repeat" description="WD" evidence="9">
    <location>
        <begin position="423"/>
        <end position="464"/>
    </location>
</feature>
<name>T1FQH8_HELRO</name>
<accession>T1FQH8</accession>
<dbReference type="AlphaFoldDB" id="T1FQH8"/>
<evidence type="ECO:0000313" key="12">
    <source>
        <dbReference type="EnsemblMetazoa" id="HelroP188931"/>
    </source>
</evidence>
<feature type="repeat" description="WD" evidence="9">
    <location>
        <begin position="465"/>
        <end position="506"/>
    </location>
</feature>
<dbReference type="OMA" id="EFHPNCN"/>
<evidence type="ECO:0000256" key="6">
    <source>
        <dbReference type="ARBA" id="ARBA00023163"/>
    </source>
</evidence>
<reference evidence="12" key="3">
    <citation type="submission" date="2015-06" db="UniProtKB">
        <authorList>
            <consortium name="EnsemblMetazoa"/>
        </authorList>
    </citation>
    <scope>IDENTIFICATION</scope>
</reference>
<feature type="repeat" description="WD" evidence="9">
    <location>
        <begin position="284"/>
        <end position="311"/>
    </location>
</feature>
<protein>
    <recommendedName>
        <fullName evidence="8">Transcription initiation factor TFIID subunit 5</fullName>
    </recommendedName>
</protein>
<feature type="region of interest" description="Disordered" evidence="10">
    <location>
        <begin position="1"/>
        <end position="20"/>
    </location>
</feature>
<evidence type="ECO:0000256" key="8">
    <source>
        <dbReference type="ARBA" id="ARBA00044130"/>
    </source>
</evidence>
<evidence type="ECO:0000256" key="3">
    <source>
        <dbReference type="ARBA" id="ARBA00022574"/>
    </source>
</evidence>
<dbReference type="KEGG" id="hro:HELRODRAFT_188931"/>
<dbReference type="PROSITE" id="PS00678">
    <property type="entry name" value="WD_REPEATS_1"/>
    <property type="match status" value="3"/>
</dbReference>
<reference evidence="11 13" key="2">
    <citation type="journal article" date="2013" name="Nature">
        <title>Insights into bilaterian evolution from three spiralian genomes.</title>
        <authorList>
            <person name="Simakov O."/>
            <person name="Marletaz F."/>
            <person name="Cho S.J."/>
            <person name="Edsinger-Gonzales E."/>
            <person name="Havlak P."/>
            <person name="Hellsten U."/>
            <person name="Kuo D.H."/>
            <person name="Larsson T."/>
            <person name="Lv J."/>
            <person name="Arendt D."/>
            <person name="Savage R."/>
            <person name="Osoegawa K."/>
            <person name="de Jong P."/>
            <person name="Grimwood J."/>
            <person name="Chapman J.A."/>
            <person name="Shapiro H."/>
            <person name="Aerts A."/>
            <person name="Otillar R.P."/>
            <person name="Terry A.Y."/>
            <person name="Boore J.L."/>
            <person name="Grigoriev I.V."/>
            <person name="Lindberg D.R."/>
            <person name="Seaver E.C."/>
            <person name="Weisblat D.A."/>
            <person name="Putnam N.H."/>
            <person name="Rokhsar D.S."/>
        </authorList>
    </citation>
    <scope>NUCLEOTIDE SEQUENCE</scope>
</reference>
<sequence length="558" mass="62413">MGKTFPGTEPITGTEILSGTKTGTEPKYILLVEPKPKTGTKKITRKFNLKEVVYFLQAELGLRLKQHELLHADSLVDIVSRSKSHTDLYVGSSLAEIKKEVNKTKVLYGLLKEPEFNIPLDDDDEEDESFNNASFNHNEDLKPPKKKKLKRDMLLTKKPKNDPNSPPQNRIPLPELRDIDKSERIRAMRELARKVPLGPDSMPTICFFTFINPSQSVTSLEISEDSSLISAGFADSTIRVWSVNSNNKLYSLKHPDELELLDKESDDIMERAMDEKSGKDCRLLCGHSGPVYSASFSPDRTQIISGSEDGSGVMIIKILNLDDSVRLWSMLTWSNLVCFRGHMYPVWDAKFSPLGQYFASCGQDKTARVWSTDHYQPLRLFVGHQSDVTSVEFHPNCNYVATGSADRTVRLWDMLNGSCVRIMTGHQATIDVLKFSSCGRYLASAGRDNKIFIWDLSNGESALNMLGHNRAVKCVSFSRDSTVLASGGMDGMVKIWDINKINSSSSDYNNSANKNQTKSAELGSFRTKSSLVLNVHFTRKNLLLAAGPCVHSDKSRQL</sequence>
<evidence type="ECO:0000256" key="4">
    <source>
        <dbReference type="ARBA" id="ARBA00022737"/>
    </source>
</evidence>
<dbReference type="RefSeq" id="XP_009022806.1">
    <property type="nucleotide sequence ID" value="XM_009024558.1"/>
</dbReference>
<dbReference type="PROSITE" id="PS50082">
    <property type="entry name" value="WD_REPEATS_2"/>
    <property type="match status" value="6"/>
</dbReference>
<evidence type="ECO:0000256" key="7">
    <source>
        <dbReference type="ARBA" id="ARBA00023242"/>
    </source>
</evidence>
<dbReference type="FunFam" id="2.130.10.10:FF:000243">
    <property type="entry name" value="Transcription initiation factor TFIID subunit 5"/>
    <property type="match status" value="1"/>
</dbReference>